<feature type="compositionally biased region" description="Basic and acidic residues" evidence="1">
    <location>
        <begin position="364"/>
        <end position="394"/>
    </location>
</feature>
<sequence length="506" mass="56297">MSIVPGVGIPWLGPGVSHVPSLLHSYSEPTLAPRNNVELSREMLFTLLEHLSTVIASEFAGAPIRLIAHGGACMLLHPLLHELANRKERHHIDRGENVPRRTTTRDVDYIHRSFVAECESRGIIQAGERLRKCIQVTARQFHLGADWMNSDADVALPMSTDPTTNVSFDPIYNASTKENNTRLYTVFVSSNKLLTIISVTPFWAVALKLVRYTKWDPGDICLLLLLGSVTQKGHWTAEQLEVWIRTNCSAMNYHHWDSARLMDMKQKIGHAIALISSLGRSIMAQSSDLHFPDLKKLQDHRTSFKAGRGKVEGLTHSAIDHHPSSKSNVAMPSTAGIPWAGPASDALAARSSLEPELDISYRSFEEPQSHFRTASTKDQKRVSRRKAQDLERREHMRRRSNFMLRADEPDDSDASDGADCNEHSGTNHGRAPLIPMYIWPNSVATLLDAPTMALYQWGPSSAYFDSMSVNVTSTHLAPPPPIPDPRTLPSSQTWPLIASHGPPPPR</sequence>
<dbReference type="EMBL" id="JANVFU010000016">
    <property type="protein sequence ID" value="KAJ3739953.1"/>
    <property type="molecule type" value="Genomic_DNA"/>
</dbReference>
<evidence type="ECO:0000256" key="1">
    <source>
        <dbReference type="SAM" id="MobiDB-lite"/>
    </source>
</evidence>
<dbReference type="AlphaFoldDB" id="A0A9W8NSC9"/>
<reference evidence="2 3" key="1">
    <citation type="journal article" date="2023" name="Proc. Natl. Acad. Sci. U.S.A.">
        <title>A global phylogenomic analysis of the shiitake genus Lentinula.</title>
        <authorList>
            <person name="Sierra-Patev S."/>
            <person name="Min B."/>
            <person name="Naranjo-Ortiz M."/>
            <person name="Looney B."/>
            <person name="Konkel Z."/>
            <person name="Slot J.C."/>
            <person name="Sakamoto Y."/>
            <person name="Steenwyk J.L."/>
            <person name="Rokas A."/>
            <person name="Carro J."/>
            <person name="Camarero S."/>
            <person name="Ferreira P."/>
            <person name="Molpeceres G."/>
            <person name="Ruiz-Duenas F.J."/>
            <person name="Serrano A."/>
            <person name="Henrissat B."/>
            <person name="Drula E."/>
            <person name="Hughes K.W."/>
            <person name="Mata J.L."/>
            <person name="Ishikawa N.K."/>
            <person name="Vargas-Isla R."/>
            <person name="Ushijima S."/>
            <person name="Smith C.A."/>
            <person name="Donoghue J."/>
            <person name="Ahrendt S."/>
            <person name="Andreopoulos W."/>
            <person name="He G."/>
            <person name="LaButti K."/>
            <person name="Lipzen A."/>
            <person name="Ng V."/>
            <person name="Riley R."/>
            <person name="Sandor L."/>
            <person name="Barry K."/>
            <person name="Martinez A.T."/>
            <person name="Xiao Y."/>
            <person name="Gibbons J.G."/>
            <person name="Terashima K."/>
            <person name="Grigoriev I.V."/>
            <person name="Hibbett D."/>
        </authorList>
    </citation>
    <scope>NUCLEOTIDE SEQUENCE [LARGE SCALE GENOMIC DNA]</scope>
    <source>
        <strain evidence="2 3">TFB7810</strain>
    </source>
</reference>
<feature type="region of interest" description="Disordered" evidence="1">
    <location>
        <begin position="364"/>
        <end position="432"/>
    </location>
</feature>
<evidence type="ECO:0000313" key="3">
    <source>
        <dbReference type="Proteomes" id="UP001142393"/>
    </source>
</evidence>
<keyword evidence="3" id="KW-1185">Reference proteome</keyword>
<comment type="caution">
    <text evidence="2">The sequence shown here is derived from an EMBL/GenBank/DDBJ whole genome shotgun (WGS) entry which is preliminary data.</text>
</comment>
<gene>
    <name evidence="2" type="ORF">DFH05DRAFT_474881</name>
</gene>
<evidence type="ECO:0000313" key="2">
    <source>
        <dbReference type="EMBL" id="KAJ3739953.1"/>
    </source>
</evidence>
<feature type="region of interest" description="Disordered" evidence="1">
    <location>
        <begin position="475"/>
        <end position="506"/>
    </location>
</feature>
<protein>
    <submittedName>
        <fullName evidence="2">Uncharacterized protein</fullName>
    </submittedName>
</protein>
<accession>A0A9W8NSC9</accession>
<proteinExistence type="predicted"/>
<dbReference type="Proteomes" id="UP001142393">
    <property type="component" value="Unassembled WGS sequence"/>
</dbReference>
<name>A0A9W8NSC9_9AGAR</name>
<organism evidence="2 3">
    <name type="scientific">Lentinula detonsa</name>
    <dbReference type="NCBI Taxonomy" id="2804962"/>
    <lineage>
        <taxon>Eukaryota</taxon>
        <taxon>Fungi</taxon>
        <taxon>Dikarya</taxon>
        <taxon>Basidiomycota</taxon>
        <taxon>Agaricomycotina</taxon>
        <taxon>Agaricomycetes</taxon>
        <taxon>Agaricomycetidae</taxon>
        <taxon>Agaricales</taxon>
        <taxon>Marasmiineae</taxon>
        <taxon>Omphalotaceae</taxon>
        <taxon>Lentinula</taxon>
    </lineage>
</organism>
<feature type="compositionally biased region" description="Pro residues" evidence="1">
    <location>
        <begin position="477"/>
        <end position="486"/>
    </location>
</feature>